<evidence type="ECO:0000313" key="3">
    <source>
        <dbReference type="Proteomes" id="UP001285521"/>
    </source>
</evidence>
<keyword evidence="3" id="KW-1185">Reference proteome</keyword>
<protein>
    <submittedName>
        <fullName evidence="2">Methyltransferase domain-containing protein</fullName>
    </submittedName>
</protein>
<dbReference type="Proteomes" id="UP001285521">
    <property type="component" value="Unassembled WGS sequence"/>
</dbReference>
<sequence>MHKARLHGKSPEDAPGAIHHARAYELLSALAFTGSRRRIFGRLVALAEVTADDEVLDVGCGPGYLTSLAAQAAPAGRAVGVDVSEPMIEEARRKRASTNCSFMVGKAEALDLPDATFDVVLSSLAIHHIPEDARARAFAEMFRVLRPGGRVLIADFQPPRGHLARHLVGATAGETMRDNPVERIAPMLGDAGFQVSRTARASWFLHCVRADKPL</sequence>
<accession>A0ABU4SZE3</accession>
<comment type="caution">
    <text evidence="2">The sequence shown here is derived from an EMBL/GenBank/DDBJ whole genome shotgun (WGS) entry which is preliminary data.</text>
</comment>
<dbReference type="Pfam" id="PF13649">
    <property type="entry name" value="Methyltransf_25"/>
    <property type="match status" value="1"/>
</dbReference>
<dbReference type="InterPro" id="IPR041698">
    <property type="entry name" value="Methyltransf_25"/>
</dbReference>
<dbReference type="SUPFAM" id="SSF53335">
    <property type="entry name" value="S-adenosyl-L-methionine-dependent methyltransferases"/>
    <property type="match status" value="1"/>
</dbReference>
<dbReference type="InterPro" id="IPR029063">
    <property type="entry name" value="SAM-dependent_MTases_sf"/>
</dbReference>
<keyword evidence="2" id="KW-0489">Methyltransferase</keyword>
<dbReference type="InterPro" id="IPR050508">
    <property type="entry name" value="Methyltransf_Superfamily"/>
</dbReference>
<reference evidence="2 3" key="2">
    <citation type="submission" date="2023-11" db="EMBL/GenBank/DDBJ databases">
        <authorList>
            <person name="Lara A.C."/>
            <person name="Chronakova A."/>
        </authorList>
    </citation>
    <scope>NUCLEOTIDE SEQUENCE [LARGE SCALE GENOMIC DNA]</scope>
    <source>
        <strain evidence="2 3">BCCO 10_0856</strain>
    </source>
</reference>
<name>A0ABU4SZE3_9PSEU</name>
<dbReference type="RefSeq" id="WP_319966345.1">
    <property type="nucleotide sequence ID" value="NZ_JAXAVW010000010.1"/>
</dbReference>
<dbReference type="EMBL" id="JAXAVW010000010">
    <property type="protein sequence ID" value="MDX8031279.1"/>
    <property type="molecule type" value="Genomic_DNA"/>
</dbReference>
<feature type="domain" description="Methyltransferase" evidence="1">
    <location>
        <begin position="55"/>
        <end position="149"/>
    </location>
</feature>
<dbReference type="GO" id="GO:0032259">
    <property type="term" value="P:methylation"/>
    <property type="evidence" value="ECO:0007669"/>
    <property type="project" value="UniProtKB-KW"/>
</dbReference>
<dbReference type="CDD" id="cd02440">
    <property type="entry name" value="AdoMet_MTases"/>
    <property type="match status" value="1"/>
</dbReference>
<keyword evidence="2" id="KW-0808">Transferase</keyword>
<gene>
    <name evidence="2" type="ORF">SK803_13710</name>
</gene>
<dbReference type="GO" id="GO:0008168">
    <property type="term" value="F:methyltransferase activity"/>
    <property type="evidence" value="ECO:0007669"/>
    <property type="project" value="UniProtKB-KW"/>
</dbReference>
<dbReference type="PANTHER" id="PTHR42912">
    <property type="entry name" value="METHYLTRANSFERASE"/>
    <property type="match status" value="1"/>
</dbReference>
<proteinExistence type="predicted"/>
<reference evidence="2 3" key="1">
    <citation type="submission" date="2023-11" db="EMBL/GenBank/DDBJ databases">
        <title>Lentzea sokolovensis, sp. nov., Lentzea kristufkii, sp. nov., and Lentzea miocenensis, sp. nov., rare actinobacteria from Sokolov Coal Basin, Miocene lacustrine sediment, Czech Republic.</title>
        <authorList>
            <person name="Lara A."/>
            <person name="Kotroba L."/>
            <person name="Nouioui I."/>
            <person name="Neumann-Schaal M."/>
            <person name="Mast Y."/>
            <person name="Chronakova A."/>
        </authorList>
    </citation>
    <scope>NUCLEOTIDE SEQUENCE [LARGE SCALE GENOMIC DNA]</scope>
    <source>
        <strain evidence="2 3">BCCO 10_0856</strain>
    </source>
</reference>
<organism evidence="2 3">
    <name type="scientific">Lentzea miocenica</name>
    <dbReference type="NCBI Taxonomy" id="3095431"/>
    <lineage>
        <taxon>Bacteria</taxon>
        <taxon>Bacillati</taxon>
        <taxon>Actinomycetota</taxon>
        <taxon>Actinomycetes</taxon>
        <taxon>Pseudonocardiales</taxon>
        <taxon>Pseudonocardiaceae</taxon>
        <taxon>Lentzea</taxon>
    </lineage>
</organism>
<evidence type="ECO:0000313" key="2">
    <source>
        <dbReference type="EMBL" id="MDX8031279.1"/>
    </source>
</evidence>
<evidence type="ECO:0000259" key="1">
    <source>
        <dbReference type="Pfam" id="PF13649"/>
    </source>
</evidence>
<dbReference type="Gene3D" id="3.40.50.150">
    <property type="entry name" value="Vaccinia Virus protein VP39"/>
    <property type="match status" value="1"/>
</dbReference>